<accession>A0ABM1RBX3</accession>
<protein>
    <submittedName>
        <fullName evidence="3">Defensin-like protein 78</fullName>
    </submittedName>
</protein>
<evidence type="ECO:0000313" key="2">
    <source>
        <dbReference type="Proteomes" id="UP000694864"/>
    </source>
</evidence>
<reference evidence="2" key="1">
    <citation type="journal article" date="2014" name="Nat. Commun.">
        <title>The emerging biofuel crop Camelina sativa retains a highly undifferentiated hexaploid genome structure.</title>
        <authorList>
            <person name="Kagale S."/>
            <person name="Koh C."/>
            <person name="Nixon J."/>
            <person name="Bollina V."/>
            <person name="Clarke W.E."/>
            <person name="Tuteja R."/>
            <person name="Spillane C."/>
            <person name="Robinson S.J."/>
            <person name="Links M.G."/>
            <person name="Clarke C."/>
            <person name="Higgins E.E."/>
            <person name="Huebert T."/>
            <person name="Sharpe A.G."/>
            <person name="Parkin I.A."/>
        </authorList>
    </citation>
    <scope>NUCLEOTIDE SEQUENCE [LARGE SCALE GENOMIC DNA]</scope>
    <source>
        <strain evidence="2">cv. DH55</strain>
    </source>
</reference>
<evidence type="ECO:0000313" key="3">
    <source>
        <dbReference type="RefSeq" id="XP_019096511.1"/>
    </source>
</evidence>
<dbReference type="GeneID" id="109130883"/>
<dbReference type="RefSeq" id="XP_019096511.1">
    <property type="nucleotide sequence ID" value="XM_019240966.1"/>
</dbReference>
<proteinExistence type="predicted"/>
<reference evidence="3" key="2">
    <citation type="submission" date="2025-08" db="UniProtKB">
        <authorList>
            <consortium name="RefSeq"/>
        </authorList>
    </citation>
    <scope>IDENTIFICATION</scope>
    <source>
        <tissue evidence="3">Leaf</tissue>
    </source>
</reference>
<feature type="chain" id="PRO_5045232272" evidence="1">
    <location>
        <begin position="24"/>
        <end position="79"/>
    </location>
</feature>
<organism evidence="2 3">
    <name type="scientific">Camelina sativa</name>
    <name type="common">False flax</name>
    <name type="synonym">Myagrum sativum</name>
    <dbReference type="NCBI Taxonomy" id="90675"/>
    <lineage>
        <taxon>Eukaryota</taxon>
        <taxon>Viridiplantae</taxon>
        <taxon>Streptophyta</taxon>
        <taxon>Embryophyta</taxon>
        <taxon>Tracheophyta</taxon>
        <taxon>Spermatophyta</taxon>
        <taxon>Magnoliopsida</taxon>
        <taxon>eudicotyledons</taxon>
        <taxon>Gunneridae</taxon>
        <taxon>Pentapetalae</taxon>
        <taxon>rosids</taxon>
        <taxon>malvids</taxon>
        <taxon>Brassicales</taxon>
        <taxon>Brassicaceae</taxon>
        <taxon>Camelineae</taxon>
        <taxon>Camelina</taxon>
    </lineage>
</organism>
<dbReference type="Proteomes" id="UP000694864">
    <property type="component" value="Chromosome 19"/>
</dbReference>
<feature type="signal peptide" evidence="1">
    <location>
        <begin position="1"/>
        <end position="23"/>
    </location>
</feature>
<sequence length="79" mass="8485">MANKNTLMMISLVLILLISGSEARPEIYDRMCPGVCGSFVKPDCNGLCHQLGFPAGGYCKPNNTCCCKKKTSAPVDDDV</sequence>
<keyword evidence="1" id="KW-0732">Signal</keyword>
<gene>
    <name evidence="3" type="primary">LOC109130883</name>
</gene>
<keyword evidence="2" id="KW-1185">Reference proteome</keyword>
<name>A0ABM1RBX3_CAMSA</name>
<evidence type="ECO:0000256" key="1">
    <source>
        <dbReference type="SAM" id="SignalP"/>
    </source>
</evidence>